<keyword evidence="3" id="KW-1185">Reference proteome</keyword>
<dbReference type="AlphaFoldDB" id="A0A2G9UV07"/>
<sequence>MENAEYACLTSRIKEGKFYWKYESSTAIMFVAAWHFEDASSVSDGEEDELVPGSRKVKFALPKSYITNGKTPKKTFDIGILNLETIFAKEEREMIVSRRRRGGINAEYMDPDKSKSSEEDDVVNH</sequence>
<evidence type="ECO:0000313" key="2">
    <source>
        <dbReference type="EMBL" id="PIO73996.1"/>
    </source>
</evidence>
<evidence type="ECO:0000256" key="1">
    <source>
        <dbReference type="SAM" id="MobiDB-lite"/>
    </source>
</evidence>
<feature type="compositionally biased region" description="Basic and acidic residues" evidence="1">
    <location>
        <begin position="110"/>
        <end position="125"/>
    </location>
</feature>
<dbReference type="EMBL" id="KZ345351">
    <property type="protein sequence ID" value="PIO73996.1"/>
    <property type="molecule type" value="Genomic_DNA"/>
</dbReference>
<protein>
    <submittedName>
        <fullName evidence="2">Transthyretin-like family protein</fullName>
    </submittedName>
</protein>
<accession>A0A2G9UV07</accession>
<evidence type="ECO:0000313" key="3">
    <source>
        <dbReference type="Proteomes" id="UP000230423"/>
    </source>
</evidence>
<organism evidence="2 3">
    <name type="scientific">Teladorsagia circumcincta</name>
    <name type="common">Brown stomach worm</name>
    <name type="synonym">Ostertagia circumcincta</name>
    <dbReference type="NCBI Taxonomy" id="45464"/>
    <lineage>
        <taxon>Eukaryota</taxon>
        <taxon>Metazoa</taxon>
        <taxon>Ecdysozoa</taxon>
        <taxon>Nematoda</taxon>
        <taxon>Chromadorea</taxon>
        <taxon>Rhabditida</taxon>
        <taxon>Rhabditina</taxon>
        <taxon>Rhabditomorpha</taxon>
        <taxon>Strongyloidea</taxon>
        <taxon>Trichostrongylidae</taxon>
        <taxon>Teladorsagia</taxon>
    </lineage>
</organism>
<name>A0A2G9UV07_TELCI</name>
<proteinExistence type="predicted"/>
<dbReference type="Proteomes" id="UP000230423">
    <property type="component" value="Unassembled WGS sequence"/>
</dbReference>
<gene>
    <name evidence="2" type="ORF">TELCIR_04004</name>
</gene>
<reference evidence="2 3" key="1">
    <citation type="submission" date="2015-09" db="EMBL/GenBank/DDBJ databases">
        <title>Draft genome of the parasitic nematode Teladorsagia circumcincta isolate WARC Sus (inbred).</title>
        <authorList>
            <person name="Mitreva M."/>
        </authorList>
    </citation>
    <scope>NUCLEOTIDE SEQUENCE [LARGE SCALE GENOMIC DNA]</scope>
    <source>
        <strain evidence="2 3">S</strain>
    </source>
</reference>
<feature type="region of interest" description="Disordered" evidence="1">
    <location>
        <begin position="106"/>
        <end position="125"/>
    </location>
</feature>